<feature type="transmembrane region" description="Helical" evidence="1">
    <location>
        <begin position="53"/>
        <end position="73"/>
    </location>
</feature>
<sequence length="122" mass="13923">MPEKDNRILDSLISSIKEDDRIKGTTILDYNEIITNDAKTSKKIDKNKQRTDILLKITYGIGIIIVLGVWEYFVIRFSLIQICCPNSYKVSDAVFITLLTSATANILILPQIVLNYLFPKEK</sequence>
<protein>
    <submittedName>
        <fullName evidence="2">Uncharacterized protein</fullName>
    </submittedName>
</protein>
<comment type="caution">
    <text evidence="2">The sequence shown here is derived from an EMBL/GenBank/DDBJ whole genome shotgun (WGS) entry which is preliminary data.</text>
</comment>
<gene>
    <name evidence="2" type="ORF">EZS27_038030</name>
</gene>
<evidence type="ECO:0000313" key="2">
    <source>
        <dbReference type="EMBL" id="KAA6310715.1"/>
    </source>
</evidence>
<keyword evidence="1" id="KW-1133">Transmembrane helix</keyword>
<feature type="transmembrane region" description="Helical" evidence="1">
    <location>
        <begin position="93"/>
        <end position="118"/>
    </location>
</feature>
<keyword evidence="1" id="KW-0472">Membrane</keyword>
<dbReference type="AlphaFoldDB" id="A0A5J4PML0"/>
<organism evidence="2">
    <name type="scientific">termite gut metagenome</name>
    <dbReference type="NCBI Taxonomy" id="433724"/>
    <lineage>
        <taxon>unclassified sequences</taxon>
        <taxon>metagenomes</taxon>
        <taxon>organismal metagenomes</taxon>
    </lineage>
</organism>
<keyword evidence="1" id="KW-0812">Transmembrane</keyword>
<proteinExistence type="predicted"/>
<accession>A0A5J4PML0</accession>
<reference evidence="2" key="1">
    <citation type="submission" date="2019-03" db="EMBL/GenBank/DDBJ databases">
        <title>Single cell metagenomics reveals metabolic interactions within the superorganism composed of flagellate Streblomastix strix and complex community of Bacteroidetes bacteria on its surface.</title>
        <authorList>
            <person name="Treitli S.C."/>
            <person name="Kolisko M."/>
            <person name="Husnik F."/>
            <person name="Keeling P."/>
            <person name="Hampl V."/>
        </authorList>
    </citation>
    <scope>NUCLEOTIDE SEQUENCE</scope>
    <source>
        <strain evidence="2">STM</strain>
    </source>
</reference>
<evidence type="ECO:0000256" key="1">
    <source>
        <dbReference type="SAM" id="Phobius"/>
    </source>
</evidence>
<name>A0A5J4PML0_9ZZZZ</name>
<dbReference type="EMBL" id="SNRY01007290">
    <property type="protein sequence ID" value="KAA6310715.1"/>
    <property type="molecule type" value="Genomic_DNA"/>
</dbReference>